<accession>A0A370DED5</accession>
<proteinExistence type="predicted"/>
<evidence type="ECO:0000313" key="5">
    <source>
        <dbReference type="Proteomes" id="UP000254266"/>
    </source>
</evidence>
<protein>
    <recommendedName>
        <fullName evidence="3">DUF4124 domain-containing protein</fullName>
    </recommendedName>
</protein>
<feature type="transmembrane region" description="Helical" evidence="2">
    <location>
        <begin position="12"/>
        <end position="30"/>
    </location>
</feature>
<evidence type="ECO:0000259" key="3">
    <source>
        <dbReference type="Pfam" id="PF13511"/>
    </source>
</evidence>
<organism evidence="4 5">
    <name type="scientific">endosymbiont of Galathealinum brachiosum</name>
    <dbReference type="NCBI Taxonomy" id="2200906"/>
    <lineage>
        <taxon>Bacteria</taxon>
        <taxon>Pseudomonadati</taxon>
        <taxon>Pseudomonadota</taxon>
        <taxon>Gammaproteobacteria</taxon>
        <taxon>sulfur-oxidizing symbionts</taxon>
    </lineage>
</organism>
<feature type="domain" description="DUF4124" evidence="3">
    <location>
        <begin position="21"/>
        <end position="49"/>
    </location>
</feature>
<reference evidence="4 5" key="1">
    <citation type="journal article" date="2018" name="ISME J.">
        <title>Endosymbiont genomes yield clues of tubeworm success.</title>
        <authorList>
            <person name="Li Y."/>
            <person name="Liles M.R."/>
            <person name="Halanych K.M."/>
        </authorList>
    </citation>
    <scope>NUCLEOTIDE SEQUENCE [LARGE SCALE GENOMIC DNA]</scope>
    <source>
        <strain evidence="4">A1464</strain>
    </source>
</reference>
<evidence type="ECO:0000256" key="1">
    <source>
        <dbReference type="SAM" id="MobiDB-lite"/>
    </source>
</evidence>
<evidence type="ECO:0000256" key="2">
    <source>
        <dbReference type="SAM" id="Phobius"/>
    </source>
</evidence>
<dbReference type="AlphaFoldDB" id="A0A370DED5"/>
<name>A0A370DED5_9GAMM</name>
<dbReference type="InterPro" id="IPR025392">
    <property type="entry name" value="DUF4124"/>
</dbReference>
<dbReference type="Pfam" id="PF13511">
    <property type="entry name" value="DUF4124"/>
    <property type="match status" value="1"/>
</dbReference>
<evidence type="ECO:0000313" key="4">
    <source>
        <dbReference type="EMBL" id="RDH82526.1"/>
    </source>
</evidence>
<comment type="caution">
    <text evidence="4">The sequence shown here is derived from an EMBL/GenBank/DDBJ whole genome shotgun (WGS) entry which is preliminary data.</text>
</comment>
<keyword evidence="5" id="KW-1185">Reference proteome</keyword>
<feature type="region of interest" description="Disordered" evidence="1">
    <location>
        <begin position="68"/>
        <end position="88"/>
    </location>
</feature>
<keyword evidence="2" id="KW-0812">Transmembrane</keyword>
<keyword evidence="2" id="KW-0472">Membrane</keyword>
<gene>
    <name evidence="4" type="ORF">DIZ80_09575</name>
</gene>
<dbReference type="Proteomes" id="UP000254266">
    <property type="component" value="Unassembled WGS sequence"/>
</dbReference>
<keyword evidence="2" id="KW-1133">Transmembrane helix</keyword>
<dbReference type="EMBL" id="QFXC01000011">
    <property type="protein sequence ID" value="RDH82526.1"/>
    <property type="molecule type" value="Genomic_DNA"/>
</dbReference>
<sequence>MFIINTCFKRQLLNGIIVGFLFTPYAYAGLNKWVDEDGQVHYGDRVPSKYLRKEHSLLNEQGVTLRTSEAHKTEKEQTESQKKQKLEAAENKKRLIASRKKALRDRVLLDTFTTENDLMIARDARLDSIDSQISLSETLIKNDETKLSNIKGRIDSIEKTGRVAPENLHNEIISVGRQLENNYAFIEDKNNEREELVETFNQDVKRFRQLQKEKREARKKLLEQQ</sequence>